<evidence type="ECO:0000313" key="12">
    <source>
        <dbReference type="EMBL" id="TEB38508.1"/>
    </source>
</evidence>
<evidence type="ECO:0000256" key="2">
    <source>
        <dbReference type="ARBA" id="ARBA00022801"/>
    </source>
</evidence>
<keyword evidence="10" id="KW-0732">Signal</keyword>
<feature type="chain" id="PRO_5021387071" evidence="10">
    <location>
        <begin position="18"/>
        <end position="473"/>
    </location>
</feature>
<dbReference type="SUPFAM" id="SSF51445">
    <property type="entry name" value="(Trans)glycosidases"/>
    <property type="match status" value="1"/>
</dbReference>
<comment type="catalytic activity">
    <reaction evidence="1">
        <text>Random endo-hydrolysis of N-acetyl-beta-D-glucosaminide (1-&gt;4)-beta-linkages in chitin and chitodextrins.</text>
        <dbReference type="EC" id="3.2.1.14"/>
    </reaction>
</comment>
<dbReference type="PANTHER" id="PTHR11177:SF392">
    <property type="entry name" value="HAP41P"/>
    <property type="match status" value="1"/>
</dbReference>
<dbReference type="InterPro" id="IPR017853">
    <property type="entry name" value="GH"/>
</dbReference>
<name>A0A4Y7TXE9_COPMI</name>
<protein>
    <submittedName>
        <fullName evidence="12">Endochitinase</fullName>
    </submittedName>
</protein>
<accession>A0A4Y7TXE9</accession>
<dbReference type="InterPro" id="IPR001223">
    <property type="entry name" value="Glyco_hydro18_cat"/>
</dbReference>
<evidence type="ECO:0000256" key="8">
    <source>
        <dbReference type="RuleBase" id="RU004453"/>
    </source>
</evidence>
<evidence type="ECO:0000256" key="9">
    <source>
        <dbReference type="SAM" id="MobiDB-lite"/>
    </source>
</evidence>
<dbReference type="GO" id="GO:0000272">
    <property type="term" value="P:polysaccharide catabolic process"/>
    <property type="evidence" value="ECO:0007669"/>
    <property type="project" value="UniProtKB-KW"/>
</dbReference>
<feature type="domain" description="GH18" evidence="11">
    <location>
        <begin position="35"/>
        <end position="419"/>
    </location>
</feature>
<dbReference type="STRING" id="71717.A0A4Y7TXE9"/>
<keyword evidence="13" id="KW-1185">Reference proteome</keyword>
<dbReference type="GO" id="GO:0008843">
    <property type="term" value="F:endochitinase activity"/>
    <property type="evidence" value="ECO:0007669"/>
    <property type="project" value="UniProtKB-EC"/>
</dbReference>
<dbReference type="InterPro" id="IPR050314">
    <property type="entry name" value="Glycosyl_Hydrlase_18"/>
</dbReference>
<gene>
    <name evidence="12" type="ORF">FA13DRAFT_1726177</name>
</gene>
<dbReference type="Pfam" id="PF00704">
    <property type="entry name" value="Glyco_hydro_18"/>
    <property type="match status" value="1"/>
</dbReference>
<dbReference type="SUPFAM" id="SSF54556">
    <property type="entry name" value="Chitinase insertion domain"/>
    <property type="match status" value="1"/>
</dbReference>
<evidence type="ECO:0000313" key="13">
    <source>
        <dbReference type="Proteomes" id="UP000298030"/>
    </source>
</evidence>
<dbReference type="GO" id="GO:0008061">
    <property type="term" value="F:chitin binding"/>
    <property type="evidence" value="ECO:0007669"/>
    <property type="project" value="InterPro"/>
</dbReference>
<reference evidence="12 13" key="1">
    <citation type="journal article" date="2019" name="Nat. Ecol. Evol.">
        <title>Megaphylogeny resolves global patterns of mushroom evolution.</title>
        <authorList>
            <person name="Varga T."/>
            <person name="Krizsan K."/>
            <person name="Foldi C."/>
            <person name="Dima B."/>
            <person name="Sanchez-Garcia M."/>
            <person name="Sanchez-Ramirez S."/>
            <person name="Szollosi G.J."/>
            <person name="Szarkandi J.G."/>
            <person name="Papp V."/>
            <person name="Albert L."/>
            <person name="Andreopoulos W."/>
            <person name="Angelini C."/>
            <person name="Antonin V."/>
            <person name="Barry K.W."/>
            <person name="Bougher N.L."/>
            <person name="Buchanan P."/>
            <person name="Buyck B."/>
            <person name="Bense V."/>
            <person name="Catcheside P."/>
            <person name="Chovatia M."/>
            <person name="Cooper J."/>
            <person name="Damon W."/>
            <person name="Desjardin D."/>
            <person name="Finy P."/>
            <person name="Geml J."/>
            <person name="Haridas S."/>
            <person name="Hughes K."/>
            <person name="Justo A."/>
            <person name="Karasinski D."/>
            <person name="Kautmanova I."/>
            <person name="Kiss B."/>
            <person name="Kocsube S."/>
            <person name="Kotiranta H."/>
            <person name="LaButti K.M."/>
            <person name="Lechner B.E."/>
            <person name="Liimatainen K."/>
            <person name="Lipzen A."/>
            <person name="Lukacs Z."/>
            <person name="Mihaltcheva S."/>
            <person name="Morgado L.N."/>
            <person name="Niskanen T."/>
            <person name="Noordeloos M.E."/>
            <person name="Ohm R.A."/>
            <person name="Ortiz-Santana B."/>
            <person name="Ovrebo C."/>
            <person name="Racz N."/>
            <person name="Riley R."/>
            <person name="Savchenko A."/>
            <person name="Shiryaev A."/>
            <person name="Soop K."/>
            <person name="Spirin V."/>
            <person name="Szebenyi C."/>
            <person name="Tomsovsky M."/>
            <person name="Tulloss R.E."/>
            <person name="Uehling J."/>
            <person name="Grigoriev I.V."/>
            <person name="Vagvolgyi C."/>
            <person name="Papp T."/>
            <person name="Martin F.M."/>
            <person name="Miettinen O."/>
            <person name="Hibbett D.S."/>
            <person name="Nagy L.G."/>
        </authorList>
    </citation>
    <scope>NUCLEOTIDE SEQUENCE [LARGE SCALE GENOMIC DNA]</scope>
    <source>
        <strain evidence="12 13">FP101781</strain>
    </source>
</reference>
<dbReference type="GO" id="GO:0005576">
    <property type="term" value="C:extracellular region"/>
    <property type="evidence" value="ECO:0007669"/>
    <property type="project" value="TreeGrafter"/>
</dbReference>
<keyword evidence="2 7" id="KW-0378">Hydrolase</keyword>
<evidence type="ECO:0000256" key="1">
    <source>
        <dbReference type="ARBA" id="ARBA00000822"/>
    </source>
</evidence>
<sequence>MLQLPLCVLSLLGLALAHHPQRIHHRQTTSVNETRISSAWYAGWHAADFPLSAVSWEKYTHLTYAFAVTTPDSSKLGLDVSDETRLTEFVSQAHRHGVKASISIGGWTGSRYFSTAVGSAQNRTVFVRAVTSIVKQYKLDGVDFDWEYPGKQGIGCNLVRLDDTANFLLFLQELRNTTTGRSITLSAATYVEPFVDASGQPSSDVSGFADVLDYIAIMNYDLKSNTAIGAGPSSPLDDYCAPSGAKYGSASSSAAAWTKAGIPPNKLVLGVGAYGHSRIIPSSVALNAGNSTLNAYPAYNPSNTKIGDRWDGEGGLDVCGAMQGPGGVYTYWGLIEEGFLKSDGSAGTDIVVRYDDCSETPFAYNPSTQVYVSYEDPRSFAAKGDFIFTTGLAGFAIWEAGGDYKNALLDSIRNASTHGNPGVRTQKAAATGTQSTGARTPDSGSKPSLHLSPVLLVLISVFSFSWAHFGVVL</sequence>
<feature type="region of interest" description="Disordered" evidence="9">
    <location>
        <begin position="418"/>
        <end position="446"/>
    </location>
</feature>
<dbReference type="InterPro" id="IPR011583">
    <property type="entry name" value="Chitinase_II/V-like_cat"/>
</dbReference>
<evidence type="ECO:0000256" key="6">
    <source>
        <dbReference type="ARBA" id="ARBA00023326"/>
    </source>
</evidence>
<feature type="signal peptide" evidence="10">
    <location>
        <begin position="1"/>
        <end position="17"/>
    </location>
</feature>
<keyword evidence="6" id="KW-0624">Polysaccharide degradation</keyword>
<evidence type="ECO:0000256" key="10">
    <source>
        <dbReference type="SAM" id="SignalP"/>
    </source>
</evidence>
<dbReference type="AlphaFoldDB" id="A0A4Y7TXE9"/>
<feature type="compositionally biased region" description="Polar residues" evidence="9">
    <location>
        <begin position="431"/>
        <end position="446"/>
    </location>
</feature>
<dbReference type="InterPro" id="IPR029070">
    <property type="entry name" value="Chitinase_insertion_sf"/>
</dbReference>
<evidence type="ECO:0000256" key="3">
    <source>
        <dbReference type="ARBA" id="ARBA00023024"/>
    </source>
</evidence>
<keyword evidence="4" id="KW-0119">Carbohydrate metabolism</keyword>
<comment type="similarity">
    <text evidence="8">Belongs to the glycosyl hydrolase 18 family.</text>
</comment>
<keyword evidence="3" id="KW-0146">Chitin degradation</keyword>
<dbReference type="InterPro" id="IPR001579">
    <property type="entry name" value="Glyco_hydro_18_chit_AS"/>
</dbReference>
<evidence type="ECO:0000259" key="11">
    <source>
        <dbReference type="PROSITE" id="PS51910"/>
    </source>
</evidence>
<comment type="caution">
    <text evidence="12">The sequence shown here is derived from an EMBL/GenBank/DDBJ whole genome shotgun (WGS) entry which is preliminary data.</text>
</comment>
<evidence type="ECO:0000256" key="7">
    <source>
        <dbReference type="RuleBase" id="RU000489"/>
    </source>
</evidence>
<evidence type="ECO:0000256" key="5">
    <source>
        <dbReference type="ARBA" id="ARBA00023295"/>
    </source>
</evidence>
<organism evidence="12 13">
    <name type="scientific">Coprinellus micaceus</name>
    <name type="common">Glistening ink-cap mushroom</name>
    <name type="synonym">Coprinus micaceus</name>
    <dbReference type="NCBI Taxonomy" id="71717"/>
    <lineage>
        <taxon>Eukaryota</taxon>
        <taxon>Fungi</taxon>
        <taxon>Dikarya</taxon>
        <taxon>Basidiomycota</taxon>
        <taxon>Agaricomycotina</taxon>
        <taxon>Agaricomycetes</taxon>
        <taxon>Agaricomycetidae</taxon>
        <taxon>Agaricales</taxon>
        <taxon>Agaricineae</taxon>
        <taxon>Psathyrellaceae</taxon>
        <taxon>Coprinellus</taxon>
    </lineage>
</organism>
<dbReference type="OrthoDB" id="73875at2759"/>
<dbReference type="SMART" id="SM00636">
    <property type="entry name" value="Glyco_18"/>
    <property type="match status" value="1"/>
</dbReference>
<evidence type="ECO:0000256" key="4">
    <source>
        <dbReference type="ARBA" id="ARBA00023277"/>
    </source>
</evidence>
<dbReference type="GO" id="GO:0006032">
    <property type="term" value="P:chitin catabolic process"/>
    <property type="evidence" value="ECO:0007669"/>
    <property type="project" value="UniProtKB-KW"/>
</dbReference>
<dbReference type="PROSITE" id="PS51910">
    <property type="entry name" value="GH18_2"/>
    <property type="match status" value="1"/>
</dbReference>
<dbReference type="Gene3D" id="3.20.20.80">
    <property type="entry name" value="Glycosidases"/>
    <property type="match status" value="2"/>
</dbReference>
<proteinExistence type="inferred from homology"/>
<dbReference type="Proteomes" id="UP000298030">
    <property type="component" value="Unassembled WGS sequence"/>
</dbReference>
<dbReference type="EMBL" id="QPFP01000003">
    <property type="protein sequence ID" value="TEB38508.1"/>
    <property type="molecule type" value="Genomic_DNA"/>
</dbReference>
<keyword evidence="5 7" id="KW-0326">Glycosidase</keyword>
<dbReference type="PANTHER" id="PTHR11177">
    <property type="entry name" value="CHITINASE"/>
    <property type="match status" value="1"/>
</dbReference>
<dbReference type="PROSITE" id="PS01095">
    <property type="entry name" value="GH18_1"/>
    <property type="match status" value="1"/>
</dbReference>